<feature type="domain" description="AAA+ ATPase" evidence="3">
    <location>
        <begin position="299"/>
        <end position="431"/>
    </location>
</feature>
<dbReference type="SUPFAM" id="SSF52540">
    <property type="entry name" value="P-loop containing nucleoside triphosphate hydrolases"/>
    <property type="match status" value="1"/>
</dbReference>
<comment type="similarity">
    <text evidence="1">Belongs to the AAA ATPase family.</text>
</comment>
<feature type="region of interest" description="Disordered" evidence="2">
    <location>
        <begin position="1"/>
        <end position="49"/>
    </location>
</feature>
<comment type="caution">
    <text evidence="4">The sequence shown here is derived from an EMBL/GenBank/DDBJ whole genome shotgun (WGS) entry which is preliminary data.</text>
</comment>
<dbReference type="GO" id="GO:0007033">
    <property type="term" value="P:vacuole organization"/>
    <property type="evidence" value="ECO:0007669"/>
    <property type="project" value="TreeGrafter"/>
</dbReference>
<dbReference type="PANTHER" id="PTHR23074:SF83">
    <property type="entry name" value="VACUOLAR PROTEIN SORTING-ASSOCIATED PROTEIN 4A"/>
    <property type="match status" value="1"/>
</dbReference>
<sequence length="565" mass="63274">MSLAAPSSKRAGDDHDEGDKGDGRRVAQKMVAGSSSGQQPEGQGFELPPALRLTADPTKLKPEQLLEYISGMTHLRYARDLMKVFAAEEISADVFQMRQLWLTVRKVSSDEMMGHGQKPSGFKQILEGVATMHDLCQKLEQTKASAMYRYVSMVFFDYVMLLYIDSDMRDIADAKIAERSFKAKHKANPTRNNSNKLEMVRSHELDFDKLFNFLTKFLTEVASPRGPASRLIPTMESQRHEDPSIPQADREQINLIKIDKGTQAMGLDRIAGYTKEKSLLNNAINEVINTPHLTERAGTSNGVLLFGPPGTGKTSMTTLVAGGFDKCTVYRAFCSQLFSKWVGGPERTVKALFAVANENRPAVIIFDEIDALCSNRESDDGGGTKRFAAELLQQMTAYTGVVVIGTTNLPWVMDSAFERRFSNHIHVGLPDRKTRYELFKLILDSYLNVLGEAEFGRLADNTEHYSGSLIRTIVTNTAREVASQARKVTHFRKIKFKGRDCYVVCSPSDRGAEKRTYESVSQQLEPGPLTLRMLRDTIEHGHGLKRPDQETVMKCLQWDRQNGRG</sequence>
<dbReference type="EMBL" id="JAPUFD010000012">
    <property type="protein sequence ID" value="MDI1490836.1"/>
    <property type="molecule type" value="Genomic_DNA"/>
</dbReference>
<dbReference type="Gene3D" id="3.40.50.300">
    <property type="entry name" value="P-loop containing nucleotide triphosphate hydrolases"/>
    <property type="match status" value="1"/>
</dbReference>
<dbReference type="GO" id="GO:0005524">
    <property type="term" value="F:ATP binding"/>
    <property type="evidence" value="ECO:0007669"/>
    <property type="project" value="UniProtKB-KW"/>
</dbReference>
<gene>
    <name evidence="4" type="primary">VPS4B</name>
    <name evidence="4" type="ORF">OHK93_002041</name>
</gene>
<evidence type="ECO:0000256" key="2">
    <source>
        <dbReference type="SAM" id="MobiDB-lite"/>
    </source>
</evidence>
<protein>
    <submittedName>
        <fullName evidence="4">Vacuolar protein sorting-associated protein 4B</fullName>
    </submittedName>
</protein>
<proteinExistence type="inferred from homology"/>
<feature type="compositionally biased region" description="Low complexity" evidence="2">
    <location>
        <begin position="33"/>
        <end position="44"/>
    </location>
</feature>
<dbReference type="InterPro" id="IPR003593">
    <property type="entry name" value="AAA+_ATPase"/>
</dbReference>
<evidence type="ECO:0000313" key="5">
    <source>
        <dbReference type="Proteomes" id="UP001161017"/>
    </source>
</evidence>
<evidence type="ECO:0000256" key="1">
    <source>
        <dbReference type="RuleBase" id="RU003651"/>
    </source>
</evidence>
<dbReference type="SMART" id="SM00382">
    <property type="entry name" value="AAA"/>
    <property type="match status" value="1"/>
</dbReference>
<dbReference type="InterPro" id="IPR003960">
    <property type="entry name" value="ATPase_AAA_CS"/>
</dbReference>
<dbReference type="GO" id="GO:0016887">
    <property type="term" value="F:ATP hydrolysis activity"/>
    <property type="evidence" value="ECO:0007669"/>
    <property type="project" value="InterPro"/>
</dbReference>
<dbReference type="InterPro" id="IPR027417">
    <property type="entry name" value="P-loop_NTPase"/>
</dbReference>
<dbReference type="GO" id="GO:0016197">
    <property type="term" value="P:endosomal transport"/>
    <property type="evidence" value="ECO:0007669"/>
    <property type="project" value="TreeGrafter"/>
</dbReference>
<reference evidence="4" key="1">
    <citation type="journal article" date="2023" name="Genome Biol. Evol.">
        <title>First Whole Genome Sequence and Flow Cytometry Genome Size Data for the Lichen-Forming Fungus Ramalina farinacea (Ascomycota).</title>
        <authorList>
            <person name="Llewellyn T."/>
            <person name="Mian S."/>
            <person name="Hill R."/>
            <person name="Leitch I.J."/>
            <person name="Gaya E."/>
        </authorList>
    </citation>
    <scope>NUCLEOTIDE SEQUENCE</scope>
    <source>
        <strain evidence="4">LIQ254RAFAR</strain>
    </source>
</reference>
<dbReference type="PANTHER" id="PTHR23074">
    <property type="entry name" value="AAA DOMAIN-CONTAINING"/>
    <property type="match status" value="1"/>
</dbReference>
<evidence type="ECO:0000259" key="3">
    <source>
        <dbReference type="SMART" id="SM00382"/>
    </source>
</evidence>
<keyword evidence="5" id="KW-1185">Reference proteome</keyword>
<dbReference type="AlphaFoldDB" id="A0AA43QQK8"/>
<dbReference type="InterPro" id="IPR050304">
    <property type="entry name" value="MT-severing_AAA_ATPase"/>
</dbReference>
<name>A0AA43QQK8_9LECA</name>
<evidence type="ECO:0000313" key="4">
    <source>
        <dbReference type="EMBL" id="MDI1490836.1"/>
    </source>
</evidence>
<dbReference type="PROSITE" id="PS00674">
    <property type="entry name" value="AAA"/>
    <property type="match status" value="1"/>
</dbReference>
<dbReference type="Proteomes" id="UP001161017">
    <property type="component" value="Unassembled WGS sequence"/>
</dbReference>
<dbReference type="InterPro" id="IPR003959">
    <property type="entry name" value="ATPase_AAA_core"/>
</dbReference>
<keyword evidence="1" id="KW-0547">Nucleotide-binding</keyword>
<organism evidence="4 5">
    <name type="scientific">Ramalina farinacea</name>
    <dbReference type="NCBI Taxonomy" id="258253"/>
    <lineage>
        <taxon>Eukaryota</taxon>
        <taxon>Fungi</taxon>
        <taxon>Dikarya</taxon>
        <taxon>Ascomycota</taxon>
        <taxon>Pezizomycotina</taxon>
        <taxon>Lecanoromycetes</taxon>
        <taxon>OSLEUM clade</taxon>
        <taxon>Lecanoromycetidae</taxon>
        <taxon>Lecanorales</taxon>
        <taxon>Lecanorineae</taxon>
        <taxon>Ramalinaceae</taxon>
        <taxon>Ramalina</taxon>
    </lineage>
</organism>
<accession>A0AA43QQK8</accession>
<dbReference type="Pfam" id="PF00004">
    <property type="entry name" value="AAA"/>
    <property type="match status" value="1"/>
</dbReference>
<dbReference type="Gene3D" id="1.10.8.60">
    <property type="match status" value="1"/>
</dbReference>
<keyword evidence="1" id="KW-0067">ATP-binding</keyword>
<feature type="compositionally biased region" description="Basic and acidic residues" evidence="2">
    <location>
        <begin position="10"/>
        <end position="25"/>
    </location>
</feature>